<dbReference type="Gene3D" id="3.40.50.2000">
    <property type="entry name" value="Glycogen Phosphorylase B"/>
    <property type="match status" value="2"/>
</dbReference>
<gene>
    <name evidence="2" type="ORF">HYG85_15425</name>
</gene>
<dbReference type="CDD" id="cd03801">
    <property type="entry name" value="GT4_PimA-like"/>
    <property type="match status" value="1"/>
</dbReference>
<name>A0A8J8SD91_9FIRM</name>
<reference evidence="2 3" key="1">
    <citation type="submission" date="2020-07" db="EMBL/GenBank/DDBJ databases">
        <title>Vallitalea guaymasensis genome.</title>
        <authorList>
            <person name="Postec A."/>
        </authorList>
    </citation>
    <scope>NUCLEOTIDE SEQUENCE [LARGE SCALE GENOMIC DNA]</scope>
    <source>
        <strain evidence="2 3">Ra1766G1</strain>
    </source>
</reference>
<accession>A0A8J8SD91</accession>
<dbReference type="GO" id="GO:0009103">
    <property type="term" value="P:lipopolysaccharide biosynthetic process"/>
    <property type="evidence" value="ECO:0007669"/>
    <property type="project" value="TreeGrafter"/>
</dbReference>
<dbReference type="RefSeq" id="WP_212690412.1">
    <property type="nucleotide sequence ID" value="NZ_CP058561.1"/>
</dbReference>
<proteinExistence type="predicted"/>
<dbReference type="KEGG" id="vgu:HYG85_15425"/>
<organism evidence="2 3">
    <name type="scientific">Vallitalea guaymasensis</name>
    <dbReference type="NCBI Taxonomy" id="1185412"/>
    <lineage>
        <taxon>Bacteria</taxon>
        <taxon>Bacillati</taxon>
        <taxon>Bacillota</taxon>
        <taxon>Clostridia</taxon>
        <taxon>Lachnospirales</taxon>
        <taxon>Vallitaleaceae</taxon>
        <taxon>Vallitalea</taxon>
    </lineage>
</organism>
<dbReference type="EMBL" id="CP058561">
    <property type="protein sequence ID" value="QUH30220.1"/>
    <property type="molecule type" value="Genomic_DNA"/>
</dbReference>
<dbReference type="SUPFAM" id="SSF53756">
    <property type="entry name" value="UDP-Glycosyltransferase/glycogen phosphorylase"/>
    <property type="match status" value="1"/>
</dbReference>
<keyword evidence="1" id="KW-0808">Transferase</keyword>
<sequence>MKIGFPVKPEGRGGTRTWVKAFSNYCISKGHQVYFSKNEKVDIFITLAFYTTPDELKRMKQRNTKILYRMDGIYYNFLTDNRTTVRLNRLIADSMKLADRIIYQSDFSKVMASQLFNGQELPGIVIYNGADSNVFKEEGKTLPKPDDKKIILSIAYWGPELMAEYSIRNIINIAKEFSDRKDIEFWVLGEAYPHVEDILKKANLSNITRYNLRTPITRERMPEYIRTSDIILHTRPNDACSNLIIEAMNVGKPIVGLNLGSTPELLGDAGLRGECEPSFEHFPVINIKSMASQILKTFDNYEYYKEKIKERSKRFTLEQMCEKYFIEINKLVNN</sequence>
<evidence type="ECO:0000313" key="2">
    <source>
        <dbReference type="EMBL" id="QUH30220.1"/>
    </source>
</evidence>
<dbReference type="Pfam" id="PF13692">
    <property type="entry name" value="Glyco_trans_1_4"/>
    <property type="match status" value="1"/>
</dbReference>
<dbReference type="AlphaFoldDB" id="A0A8J8SD91"/>
<dbReference type="Proteomes" id="UP000677305">
    <property type="component" value="Chromosome"/>
</dbReference>
<evidence type="ECO:0000256" key="1">
    <source>
        <dbReference type="ARBA" id="ARBA00022679"/>
    </source>
</evidence>
<keyword evidence="3" id="KW-1185">Reference proteome</keyword>
<evidence type="ECO:0000313" key="3">
    <source>
        <dbReference type="Proteomes" id="UP000677305"/>
    </source>
</evidence>
<protein>
    <submittedName>
        <fullName evidence="2">Glycosyltransferase family 4 protein</fullName>
    </submittedName>
</protein>
<dbReference type="PANTHER" id="PTHR46401:SF2">
    <property type="entry name" value="GLYCOSYLTRANSFERASE WBBK-RELATED"/>
    <property type="match status" value="1"/>
</dbReference>
<dbReference type="GO" id="GO:0016757">
    <property type="term" value="F:glycosyltransferase activity"/>
    <property type="evidence" value="ECO:0007669"/>
    <property type="project" value="TreeGrafter"/>
</dbReference>
<dbReference type="PANTHER" id="PTHR46401">
    <property type="entry name" value="GLYCOSYLTRANSFERASE WBBK-RELATED"/>
    <property type="match status" value="1"/>
</dbReference>